<dbReference type="PROSITE" id="PS51257">
    <property type="entry name" value="PROKAR_LIPOPROTEIN"/>
    <property type="match status" value="1"/>
</dbReference>
<dbReference type="Proteomes" id="UP000650511">
    <property type="component" value="Unassembled WGS sequence"/>
</dbReference>
<dbReference type="EMBL" id="BMHA01000003">
    <property type="protein sequence ID" value="GGI04853.1"/>
    <property type="molecule type" value="Genomic_DNA"/>
</dbReference>
<sequence length="349" mass="36579">MRTASTRALTRRPRATRALAPLLAVGLVLAACGGQGEDADETPDAQTGDPAEEPAPDDGDTAPEDGTDDDAAAPQEVEVPDGPEIVVSSFNFPESTILAEIYGQVLEDRGYPVGRELDLGARELIFPELSAGNLDLLPEYLGSALVVGFGEEAPEDVDRGVEALRDAFEADGVSVLEPAPAENANAFVTSDTFADEHGVSTLEDLADVGTITFAGPPECEERDTCLLGLTEGYGLDVQFESIQEAGARLAALQAGDVDLILLFSTDAVLADESLVHLDDPDAIVPPENIVPVVRTEIVDAYGDDLVGLIDDVSSSITTEVLIELNTRAQEGLAPDQIAGDWLAEQGLVG</sequence>
<protein>
    <submittedName>
        <fullName evidence="4">Glycine/betaine ABC transporter substrate-binding protein</fullName>
    </submittedName>
</protein>
<dbReference type="GO" id="GO:0022857">
    <property type="term" value="F:transmembrane transporter activity"/>
    <property type="evidence" value="ECO:0007669"/>
    <property type="project" value="InterPro"/>
</dbReference>
<feature type="chain" id="PRO_5038963327" evidence="2">
    <location>
        <begin position="31"/>
        <end position="349"/>
    </location>
</feature>
<keyword evidence="2" id="KW-0732">Signal</keyword>
<dbReference type="Pfam" id="PF04069">
    <property type="entry name" value="OpuAC"/>
    <property type="match status" value="1"/>
</dbReference>
<evidence type="ECO:0000256" key="2">
    <source>
        <dbReference type="SAM" id="SignalP"/>
    </source>
</evidence>
<gene>
    <name evidence="4" type="ORF">GCM10011354_11170</name>
</gene>
<dbReference type="RefSeq" id="WP_130649809.1">
    <property type="nucleotide sequence ID" value="NZ_BMHA01000003.1"/>
</dbReference>
<evidence type="ECO:0000313" key="5">
    <source>
        <dbReference type="Proteomes" id="UP000650511"/>
    </source>
</evidence>
<dbReference type="GO" id="GO:0043190">
    <property type="term" value="C:ATP-binding cassette (ABC) transporter complex"/>
    <property type="evidence" value="ECO:0007669"/>
    <property type="project" value="InterPro"/>
</dbReference>
<name>A0A8J3AD12_9ACTN</name>
<feature type="region of interest" description="Disordered" evidence="1">
    <location>
        <begin position="34"/>
        <end position="82"/>
    </location>
</feature>
<evidence type="ECO:0000259" key="3">
    <source>
        <dbReference type="Pfam" id="PF04069"/>
    </source>
</evidence>
<comment type="caution">
    <text evidence="4">The sequence shown here is derived from an EMBL/GenBank/DDBJ whole genome shotgun (WGS) entry which is preliminary data.</text>
</comment>
<feature type="compositionally biased region" description="Acidic residues" evidence="1">
    <location>
        <begin position="50"/>
        <end position="71"/>
    </location>
</feature>
<dbReference type="SUPFAM" id="SSF53850">
    <property type="entry name" value="Periplasmic binding protein-like II"/>
    <property type="match status" value="1"/>
</dbReference>
<dbReference type="Gene3D" id="3.40.190.120">
    <property type="entry name" value="Osmoprotection protein (prox), domain 2"/>
    <property type="match status" value="1"/>
</dbReference>
<proteinExistence type="predicted"/>
<evidence type="ECO:0000313" key="4">
    <source>
        <dbReference type="EMBL" id="GGI04853.1"/>
    </source>
</evidence>
<dbReference type="CDD" id="cd13606">
    <property type="entry name" value="PBP2_ProX_like"/>
    <property type="match status" value="1"/>
</dbReference>
<feature type="signal peptide" evidence="2">
    <location>
        <begin position="1"/>
        <end position="30"/>
    </location>
</feature>
<evidence type="ECO:0000256" key="1">
    <source>
        <dbReference type="SAM" id="MobiDB-lite"/>
    </source>
</evidence>
<dbReference type="OrthoDB" id="9781705at2"/>
<reference evidence="4" key="2">
    <citation type="submission" date="2020-09" db="EMBL/GenBank/DDBJ databases">
        <authorList>
            <person name="Sun Q."/>
            <person name="Zhou Y."/>
        </authorList>
    </citation>
    <scope>NUCLEOTIDE SEQUENCE</scope>
    <source>
        <strain evidence="4">CGMCC 1.14988</strain>
    </source>
</reference>
<dbReference type="Gene3D" id="3.40.190.10">
    <property type="entry name" value="Periplasmic binding protein-like II"/>
    <property type="match status" value="1"/>
</dbReference>
<organism evidence="4 5">
    <name type="scientific">Egicoccus halophilus</name>
    <dbReference type="NCBI Taxonomy" id="1670830"/>
    <lineage>
        <taxon>Bacteria</taxon>
        <taxon>Bacillati</taxon>
        <taxon>Actinomycetota</taxon>
        <taxon>Nitriliruptoria</taxon>
        <taxon>Egicoccales</taxon>
        <taxon>Egicoccaceae</taxon>
        <taxon>Egicoccus</taxon>
    </lineage>
</organism>
<dbReference type="InterPro" id="IPR007210">
    <property type="entry name" value="ABC_Gly_betaine_transp_sub-bd"/>
</dbReference>
<reference evidence="4" key="1">
    <citation type="journal article" date="2014" name="Int. J. Syst. Evol. Microbiol.">
        <title>Complete genome sequence of Corynebacterium casei LMG S-19264T (=DSM 44701T), isolated from a smear-ripened cheese.</title>
        <authorList>
            <consortium name="US DOE Joint Genome Institute (JGI-PGF)"/>
            <person name="Walter F."/>
            <person name="Albersmeier A."/>
            <person name="Kalinowski J."/>
            <person name="Ruckert C."/>
        </authorList>
    </citation>
    <scope>NUCLEOTIDE SEQUENCE</scope>
    <source>
        <strain evidence="4">CGMCC 1.14988</strain>
    </source>
</reference>
<accession>A0A8J3AD12</accession>
<dbReference type="AlphaFoldDB" id="A0A8J3AD12"/>
<keyword evidence="5" id="KW-1185">Reference proteome</keyword>
<feature type="domain" description="ABC-type glycine betaine transport system substrate-binding" evidence="3">
    <location>
        <begin position="84"/>
        <end position="344"/>
    </location>
</feature>